<evidence type="ECO:0000313" key="17">
    <source>
        <dbReference type="Proteomes" id="UP000490980"/>
    </source>
</evidence>
<keyword evidence="8 10" id="KW-0346">Stress response</keyword>
<dbReference type="GO" id="GO:0033592">
    <property type="term" value="F:RNA strand annealing activity"/>
    <property type="evidence" value="ECO:0007669"/>
    <property type="project" value="TreeGrafter"/>
</dbReference>
<dbReference type="InterPro" id="IPR027417">
    <property type="entry name" value="P-loop_NTPase"/>
</dbReference>
<protein>
    <recommendedName>
        <fullName evidence="10">ATP-dependent RNA helicase DeaD</fullName>
        <ecNumber evidence="10">3.6.4.13</ecNumber>
    </recommendedName>
    <alternativeName>
        <fullName evidence="10">Cold-shock DEAD box protein A</fullName>
    </alternativeName>
</protein>
<dbReference type="CDD" id="cd00268">
    <property type="entry name" value="DEADc"/>
    <property type="match status" value="1"/>
</dbReference>
<comment type="subcellular location">
    <subcellularLocation>
        <location evidence="1 10">Cytoplasm</location>
    </subcellularLocation>
</comment>
<feature type="domain" description="Helicase ATP-binding" evidence="13">
    <location>
        <begin position="44"/>
        <end position="215"/>
    </location>
</feature>
<dbReference type="CDD" id="cd12499">
    <property type="entry name" value="RRM_EcCsdA_like"/>
    <property type="match status" value="1"/>
</dbReference>
<dbReference type="SUPFAM" id="SSF52540">
    <property type="entry name" value="P-loop containing nucleoside triphosphate hydrolases"/>
    <property type="match status" value="1"/>
</dbReference>
<feature type="compositionally biased region" description="Gly residues" evidence="12">
    <location>
        <begin position="598"/>
        <end position="607"/>
    </location>
</feature>
<dbReference type="InterPro" id="IPR057325">
    <property type="entry name" value="DeaD_dimer"/>
</dbReference>
<evidence type="ECO:0000256" key="4">
    <source>
        <dbReference type="ARBA" id="ARBA00022801"/>
    </source>
</evidence>
<keyword evidence="17" id="KW-1185">Reference proteome</keyword>
<dbReference type="HAMAP" id="MF_00964">
    <property type="entry name" value="DEAD_helicase_DeaD"/>
    <property type="match status" value="1"/>
</dbReference>
<keyword evidence="4 10" id="KW-0378">Hydrolase</keyword>
<dbReference type="FunFam" id="3.40.50.300:FF:000108">
    <property type="entry name" value="ATP-dependent RNA helicase RhlE"/>
    <property type="match status" value="1"/>
</dbReference>
<dbReference type="InterPro" id="IPR034415">
    <property type="entry name" value="CsdA_RRM"/>
</dbReference>
<dbReference type="PANTHER" id="PTHR47963:SF8">
    <property type="entry name" value="ATP-DEPENDENT RNA HELICASE DEAD"/>
    <property type="match status" value="1"/>
</dbReference>
<dbReference type="GO" id="GO:0003724">
    <property type="term" value="F:RNA helicase activity"/>
    <property type="evidence" value="ECO:0007669"/>
    <property type="project" value="UniProtKB-UniRule"/>
</dbReference>
<reference evidence="16 17" key="1">
    <citation type="submission" date="2020-03" db="EMBL/GenBank/DDBJ databases">
        <authorList>
            <person name="Lai Q."/>
        </authorList>
    </citation>
    <scope>NUCLEOTIDE SEQUENCE [LARGE SCALE GENOMIC DNA]</scope>
    <source>
        <strain evidence="16 17">CCUG 25036</strain>
    </source>
</reference>
<dbReference type="RefSeq" id="WP_166946993.1">
    <property type="nucleotide sequence ID" value="NZ_JAARLZ010000003.1"/>
</dbReference>
<evidence type="ECO:0000256" key="8">
    <source>
        <dbReference type="ARBA" id="ARBA00023016"/>
    </source>
</evidence>
<feature type="domain" description="DEAD-box RNA helicase Q" evidence="15">
    <location>
        <begin position="13"/>
        <end position="41"/>
    </location>
</feature>
<dbReference type="InterPro" id="IPR005580">
    <property type="entry name" value="DbpA/CsdA_RNA-bd_dom"/>
</dbReference>
<comment type="catalytic activity">
    <reaction evidence="9 10">
        <text>ATP + H2O = ADP + phosphate + H(+)</text>
        <dbReference type="Rhea" id="RHEA:13065"/>
        <dbReference type="ChEBI" id="CHEBI:15377"/>
        <dbReference type="ChEBI" id="CHEBI:15378"/>
        <dbReference type="ChEBI" id="CHEBI:30616"/>
        <dbReference type="ChEBI" id="CHEBI:43474"/>
        <dbReference type="ChEBI" id="CHEBI:456216"/>
        <dbReference type="EC" id="3.6.4.13"/>
    </reaction>
</comment>
<dbReference type="PROSITE" id="PS51192">
    <property type="entry name" value="HELICASE_ATP_BIND_1"/>
    <property type="match status" value="1"/>
</dbReference>
<dbReference type="Gene3D" id="3.30.70.330">
    <property type="match status" value="1"/>
</dbReference>
<dbReference type="CDD" id="cd18787">
    <property type="entry name" value="SF2_C_DEAD"/>
    <property type="match status" value="1"/>
</dbReference>
<evidence type="ECO:0000256" key="2">
    <source>
        <dbReference type="ARBA" id="ARBA00022490"/>
    </source>
</evidence>
<gene>
    <name evidence="10" type="primary">deaD</name>
    <name evidence="10" type="synonym">csdA</name>
    <name evidence="16" type="ORF">HBF25_05665</name>
</gene>
<evidence type="ECO:0000256" key="1">
    <source>
        <dbReference type="ARBA" id="ARBA00004496"/>
    </source>
</evidence>
<dbReference type="Pfam" id="PF03880">
    <property type="entry name" value="DbpA"/>
    <property type="match status" value="1"/>
</dbReference>
<feature type="compositionally biased region" description="Basic and acidic residues" evidence="12">
    <location>
        <begin position="447"/>
        <end position="491"/>
    </location>
</feature>
<dbReference type="InterPro" id="IPR012677">
    <property type="entry name" value="Nucleotide-bd_a/b_plait_sf"/>
</dbReference>
<evidence type="ECO:0000259" key="14">
    <source>
        <dbReference type="PROSITE" id="PS51194"/>
    </source>
</evidence>
<dbReference type="GO" id="GO:0070417">
    <property type="term" value="P:cellular response to cold"/>
    <property type="evidence" value="ECO:0007669"/>
    <property type="project" value="InterPro"/>
</dbReference>
<dbReference type="InterPro" id="IPR011545">
    <property type="entry name" value="DEAD/DEAH_box_helicase_dom"/>
</dbReference>
<dbReference type="EMBL" id="JAARLZ010000003">
    <property type="protein sequence ID" value="NII05880.1"/>
    <property type="molecule type" value="Genomic_DNA"/>
</dbReference>
<dbReference type="GO" id="GO:0005840">
    <property type="term" value="C:ribosome"/>
    <property type="evidence" value="ECO:0007669"/>
    <property type="project" value="TreeGrafter"/>
</dbReference>
<dbReference type="FunFam" id="3.40.50.300:FF:000374">
    <property type="entry name" value="ATP-dependent RNA helicase DeaD"/>
    <property type="match status" value="1"/>
</dbReference>
<evidence type="ECO:0000313" key="16">
    <source>
        <dbReference type="EMBL" id="NII05880.1"/>
    </source>
</evidence>
<proteinExistence type="inferred from homology"/>
<evidence type="ECO:0000256" key="3">
    <source>
        <dbReference type="ARBA" id="ARBA00022741"/>
    </source>
</evidence>
<dbReference type="EC" id="3.6.4.13" evidence="10"/>
<dbReference type="GO" id="GO:0005829">
    <property type="term" value="C:cytosol"/>
    <property type="evidence" value="ECO:0007669"/>
    <property type="project" value="TreeGrafter"/>
</dbReference>
<feature type="region of interest" description="Disordered" evidence="12">
    <location>
        <begin position="570"/>
        <end position="615"/>
    </location>
</feature>
<evidence type="ECO:0000256" key="11">
    <source>
        <dbReference type="PROSITE-ProRule" id="PRU00552"/>
    </source>
</evidence>
<dbReference type="PROSITE" id="PS51194">
    <property type="entry name" value="HELICASE_CTER"/>
    <property type="match status" value="1"/>
</dbReference>
<dbReference type="Proteomes" id="UP000490980">
    <property type="component" value="Unassembled WGS sequence"/>
</dbReference>
<dbReference type="PROSITE" id="PS00039">
    <property type="entry name" value="DEAD_ATP_HELICASE"/>
    <property type="match status" value="1"/>
</dbReference>
<evidence type="ECO:0000259" key="13">
    <source>
        <dbReference type="PROSITE" id="PS51192"/>
    </source>
</evidence>
<dbReference type="GO" id="GO:0006401">
    <property type="term" value="P:RNA catabolic process"/>
    <property type="evidence" value="ECO:0007669"/>
    <property type="project" value="UniProtKB-UniRule"/>
</dbReference>
<dbReference type="Gene3D" id="3.40.50.300">
    <property type="entry name" value="P-loop containing nucleotide triphosphate hydrolases"/>
    <property type="match status" value="2"/>
</dbReference>
<feature type="region of interest" description="Disordered" evidence="12">
    <location>
        <begin position="442"/>
        <end position="491"/>
    </location>
</feature>
<dbReference type="GO" id="GO:0000027">
    <property type="term" value="P:ribosomal large subunit assembly"/>
    <property type="evidence" value="ECO:0007669"/>
    <property type="project" value="UniProtKB-UniRule"/>
</dbReference>
<feature type="short sequence motif" description="Q motif" evidence="11">
    <location>
        <begin position="13"/>
        <end position="41"/>
    </location>
</feature>
<organism evidence="16 17">
    <name type="scientific">Luteibacter anthropi</name>
    <dbReference type="NCBI Taxonomy" id="564369"/>
    <lineage>
        <taxon>Bacteria</taxon>
        <taxon>Pseudomonadati</taxon>
        <taxon>Pseudomonadota</taxon>
        <taxon>Gammaproteobacteria</taxon>
        <taxon>Lysobacterales</taxon>
        <taxon>Rhodanobacteraceae</taxon>
        <taxon>Luteibacter</taxon>
    </lineage>
</organism>
<evidence type="ECO:0000256" key="10">
    <source>
        <dbReference type="HAMAP-Rule" id="MF_00964"/>
    </source>
</evidence>
<comment type="function">
    <text evidence="10">DEAD-box RNA helicase involved in various cellular processes at low temperature, including ribosome biogenesis, mRNA degradation and translation initiation.</text>
</comment>
<evidence type="ECO:0000256" key="6">
    <source>
        <dbReference type="ARBA" id="ARBA00022840"/>
    </source>
</evidence>
<evidence type="ECO:0000256" key="5">
    <source>
        <dbReference type="ARBA" id="ARBA00022806"/>
    </source>
</evidence>
<name>A0A7X5U8J6_9GAMM</name>
<dbReference type="PANTHER" id="PTHR47963">
    <property type="entry name" value="DEAD-BOX ATP-DEPENDENT RNA HELICASE 47, MITOCHONDRIAL"/>
    <property type="match status" value="1"/>
</dbReference>
<dbReference type="InterPro" id="IPR028618">
    <property type="entry name" value="DEAD_helicase_DeaD"/>
</dbReference>
<accession>A0A7X5U8J6</accession>
<keyword evidence="6 10" id="KW-0067">ATP-binding</keyword>
<dbReference type="FunFam" id="3.30.70.330:FF:000068">
    <property type="entry name" value="ATP-dependent RNA helicase DeaD"/>
    <property type="match status" value="1"/>
</dbReference>
<keyword evidence="2 10" id="KW-0963">Cytoplasm</keyword>
<dbReference type="InterPro" id="IPR014014">
    <property type="entry name" value="RNA_helicase_DEAD_Q_motif"/>
</dbReference>
<dbReference type="SMART" id="SM00487">
    <property type="entry name" value="DEXDc"/>
    <property type="match status" value="1"/>
</dbReference>
<keyword evidence="5 10" id="KW-0347">Helicase</keyword>
<comment type="similarity">
    <text evidence="10">Belongs to the DEAD box helicase family. DeaD/CsdA subfamily.</text>
</comment>
<dbReference type="Pfam" id="PF25399">
    <property type="entry name" value="DeaD_dimer"/>
    <property type="match status" value="1"/>
</dbReference>
<dbReference type="InterPro" id="IPR001650">
    <property type="entry name" value="Helicase_C-like"/>
</dbReference>
<dbReference type="SMART" id="SM00490">
    <property type="entry name" value="HELICc"/>
    <property type="match status" value="1"/>
</dbReference>
<dbReference type="AlphaFoldDB" id="A0A7X5U8J6"/>
<dbReference type="GO" id="GO:0005524">
    <property type="term" value="F:ATP binding"/>
    <property type="evidence" value="ECO:0007669"/>
    <property type="project" value="UniProtKB-UniRule"/>
</dbReference>
<dbReference type="Pfam" id="PF00270">
    <property type="entry name" value="DEAD"/>
    <property type="match status" value="1"/>
</dbReference>
<dbReference type="InterPro" id="IPR000629">
    <property type="entry name" value="RNA-helicase_DEAD-box_CS"/>
</dbReference>
<evidence type="ECO:0000256" key="7">
    <source>
        <dbReference type="ARBA" id="ARBA00022884"/>
    </source>
</evidence>
<evidence type="ECO:0000256" key="9">
    <source>
        <dbReference type="ARBA" id="ARBA00047984"/>
    </source>
</evidence>
<dbReference type="PROSITE" id="PS51195">
    <property type="entry name" value="Q_MOTIF"/>
    <property type="match status" value="1"/>
</dbReference>
<dbReference type="InterPro" id="IPR014001">
    <property type="entry name" value="Helicase_ATP-bd"/>
</dbReference>
<sequence>MTSPDTDNAPALPGFSALALDEKVVRALTEVGYETPSPIQAATIPPLLDGRDVIGQAQTGTGKTAAFALPVLSRIDLKPGKPQALVLAPTRELAIQVAEAFQKYATYMPGFQVLPIYGGQSYGPQLQGLKRGAQIIVGTPGRVIDHLDKGTLDLSALRFIVLDEADEMLRMGFIDDVEKLLQATPEGRQVALFSATMPAPIRRIAQTYLNNPVEVTIKNKTTTAANIRQRYWWVSGVHKLDALTRILEAESFDAMIVFARTKQATEELASKLQARGFAAAAINGDMAQAQRERVIEQLKNGKLDILIATDVAARGLDVDRISHVLNYDIPHDTESYVHRIGRTGRAGRNGEAILFVTPRERNLLRQIERATRQPIEQMQLPTIEAVNDTRVNKFNQKITDTLATGDLGLFQQLVEKYEQEHNVPAIEIAAALAKIAQGDQPLLLEPPAKREYTERPPREYDRERDHRGPRDNGDFADRRPVREGMRQPRPHVTETGKKTYRIEVGHEHGVKPGNIVGAIANEGGVDAKFIGRVSIRDDYSLIDLPDGMPVETFTHLKKVWVAQQQLHIKEWDGTEQPQSGNSGGGAPRPRGNFRPQGGRPGGSGGGKPPRRKRDY</sequence>
<comment type="caution">
    <text evidence="16">The sequence shown here is derived from an EMBL/GenBank/DDBJ whole genome shotgun (WGS) entry which is preliminary data.</text>
</comment>
<keyword evidence="7 10" id="KW-0694">RNA-binding</keyword>
<dbReference type="Pfam" id="PF00271">
    <property type="entry name" value="Helicase_C"/>
    <property type="match status" value="1"/>
</dbReference>
<feature type="domain" description="Helicase C-terminal" evidence="14">
    <location>
        <begin position="239"/>
        <end position="386"/>
    </location>
</feature>
<evidence type="ECO:0000259" key="15">
    <source>
        <dbReference type="PROSITE" id="PS51195"/>
    </source>
</evidence>
<dbReference type="GO" id="GO:0016787">
    <property type="term" value="F:hydrolase activity"/>
    <property type="evidence" value="ECO:0007669"/>
    <property type="project" value="UniProtKB-KW"/>
</dbReference>
<dbReference type="InterPro" id="IPR044742">
    <property type="entry name" value="DEAD/DEAH_RhlB"/>
</dbReference>
<evidence type="ECO:0000256" key="12">
    <source>
        <dbReference type="SAM" id="MobiDB-lite"/>
    </source>
</evidence>
<keyword evidence="3 10" id="KW-0547">Nucleotide-binding</keyword>
<dbReference type="InterPro" id="IPR050547">
    <property type="entry name" value="DEAD_box_RNA_helicases"/>
</dbReference>